<sequence>MDANTADAANVAVDSEEEELRALLPLLPLETYRSLSTISRPLLIKMNQAFLADPIFRNIVRRYLEPIRSESTVTTFPFMSLPIELRLRIAEYALSYRWPLRWEYVTYESNRVAGRFYTIEIDGEDINPLSLTCWQLYKETKYVHFKVNTLKFSTTLGTPTDAYRLFARLASPDVMCATRAVWMAAIIVRDELREIHEIAQQTPKIRFIVSPCDWNLSMPRSHEARGIRKFTTRGHELQKLLRCAPYHSIDRKWKLMPDVSVELEYGYSHYVSEEEASLAENWVENGL</sequence>
<gene>
    <name evidence="1" type="ORF">BDV96DRAFT_606221</name>
</gene>
<evidence type="ECO:0008006" key="3">
    <source>
        <dbReference type="Google" id="ProtNLM"/>
    </source>
</evidence>
<name>A0A6A5YLS5_9PLEO</name>
<proteinExistence type="predicted"/>
<dbReference type="EMBL" id="ML977352">
    <property type="protein sequence ID" value="KAF2107654.1"/>
    <property type="molecule type" value="Genomic_DNA"/>
</dbReference>
<protein>
    <recommendedName>
        <fullName evidence="3">F-box domain-containing protein</fullName>
    </recommendedName>
</protein>
<evidence type="ECO:0000313" key="1">
    <source>
        <dbReference type="EMBL" id="KAF2107654.1"/>
    </source>
</evidence>
<evidence type="ECO:0000313" key="2">
    <source>
        <dbReference type="Proteomes" id="UP000799770"/>
    </source>
</evidence>
<dbReference type="Proteomes" id="UP000799770">
    <property type="component" value="Unassembled WGS sequence"/>
</dbReference>
<dbReference type="PANTHER" id="PTHR42085">
    <property type="entry name" value="F-BOX DOMAIN-CONTAINING PROTEIN"/>
    <property type="match status" value="1"/>
</dbReference>
<keyword evidence="2" id="KW-1185">Reference proteome</keyword>
<dbReference type="InterPro" id="IPR038883">
    <property type="entry name" value="AN11006-like"/>
</dbReference>
<dbReference type="OrthoDB" id="3799631at2759"/>
<reference evidence="1" key="1">
    <citation type="journal article" date="2020" name="Stud. Mycol.">
        <title>101 Dothideomycetes genomes: a test case for predicting lifestyles and emergence of pathogens.</title>
        <authorList>
            <person name="Haridas S."/>
            <person name="Albert R."/>
            <person name="Binder M."/>
            <person name="Bloem J."/>
            <person name="Labutti K."/>
            <person name="Salamov A."/>
            <person name="Andreopoulos B."/>
            <person name="Baker S."/>
            <person name="Barry K."/>
            <person name="Bills G."/>
            <person name="Bluhm B."/>
            <person name="Cannon C."/>
            <person name="Castanera R."/>
            <person name="Culley D."/>
            <person name="Daum C."/>
            <person name="Ezra D."/>
            <person name="Gonzalez J."/>
            <person name="Henrissat B."/>
            <person name="Kuo A."/>
            <person name="Liang C."/>
            <person name="Lipzen A."/>
            <person name="Lutzoni F."/>
            <person name="Magnuson J."/>
            <person name="Mondo S."/>
            <person name="Nolan M."/>
            <person name="Ohm R."/>
            <person name="Pangilinan J."/>
            <person name="Park H.-J."/>
            <person name="Ramirez L."/>
            <person name="Alfaro M."/>
            <person name="Sun H."/>
            <person name="Tritt A."/>
            <person name="Yoshinaga Y."/>
            <person name="Zwiers L.-H."/>
            <person name="Turgeon B."/>
            <person name="Goodwin S."/>
            <person name="Spatafora J."/>
            <person name="Crous P."/>
            <person name="Grigoriev I."/>
        </authorList>
    </citation>
    <scope>NUCLEOTIDE SEQUENCE</scope>
    <source>
        <strain evidence="1">CBS 627.86</strain>
    </source>
</reference>
<dbReference type="AlphaFoldDB" id="A0A6A5YLS5"/>
<organism evidence="1 2">
    <name type="scientific">Lophiotrema nucula</name>
    <dbReference type="NCBI Taxonomy" id="690887"/>
    <lineage>
        <taxon>Eukaryota</taxon>
        <taxon>Fungi</taxon>
        <taxon>Dikarya</taxon>
        <taxon>Ascomycota</taxon>
        <taxon>Pezizomycotina</taxon>
        <taxon>Dothideomycetes</taxon>
        <taxon>Pleosporomycetidae</taxon>
        <taxon>Pleosporales</taxon>
        <taxon>Lophiotremataceae</taxon>
        <taxon>Lophiotrema</taxon>
    </lineage>
</organism>
<accession>A0A6A5YLS5</accession>
<dbReference type="PANTHER" id="PTHR42085:SF1">
    <property type="entry name" value="F-BOX DOMAIN-CONTAINING PROTEIN"/>
    <property type="match status" value="1"/>
</dbReference>